<dbReference type="PANTHER" id="PTHR43792">
    <property type="entry name" value="GNAT FAMILY, PUTATIVE (AFU_ORTHOLOGUE AFUA_3G00765)-RELATED-RELATED"/>
    <property type="match status" value="1"/>
</dbReference>
<dbReference type="PANTHER" id="PTHR43792:SF1">
    <property type="entry name" value="N-ACETYLTRANSFERASE DOMAIN-CONTAINING PROTEIN"/>
    <property type="match status" value="1"/>
</dbReference>
<dbReference type="Pfam" id="PF13302">
    <property type="entry name" value="Acetyltransf_3"/>
    <property type="match status" value="1"/>
</dbReference>
<dbReference type="AlphaFoldDB" id="A0A517VRD1"/>
<evidence type="ECO:0000259" key="1">
    <source>
        <dbReference type="PROSITE" id="PS51186"/>
    </source>
</evidence>
<dbReference type="EMBL" id="CP037920">
    <property type="protein sequence ID" value="QDT95509.1"/>
    <property type="molecule type" value="Genomic_DNA"/>
</dbReference>
<keyword evidence="2" id="KW-0418">Kinase</keyword>
<accession>A0A517VRD1</accession>
<proteinExistence type="predicted"/>
<dbReference type="SUPFAM" id="SSF55729">
    <property type="entry name" value="Acyl-CoA N-acyltransferases (Nat)"/>
    <property type="match status" value="1"/>
</dbReference>
<gene>
    <name evidence="2" type="ORF">V144x_09530</name>
</gene>
<protein>
    <submittedName>
        <fullName evidence="2">Anhydro-N-acetylmuramic acid kinase</fullName>
    </submittedName>
</protein>
<dbReference type="GO" id="GO:0016747">
    <property type="term" value="F:acyltransferase activity, transferring groups other than amino-acyl groups"/>
    <property type="evidence" value="ECO:0007669"/>
    <property type="project" value="InterPro"/>
</dbReference>
<dbReference type="Gene3D" id="3.40.630.30">
    <property type="match status" value="1"/>
</dbReference>
<evidence type="ECO:0000313" key="3">
    <source>
        <dbReference type="Proteomes" id="UP000318704"/>
    </source>
</evidence>
<dbReference type="KEGG" id="gaw:V144x_09530"/>
<reference evidence="2 3" key="1">
    <citation type="submission" date="2019-03" db="EMBL/GenBank/DDBJ databases">
        <title>Deep-cultivation of Planctomycetes and their phenomic and genomic characterization uncovers novel biology.</title>
        <authorList>
            <person name="Wiegand S."/>
            <person name="Jogler M."/>
            <person name="Boedeker C."/>
            <person name="Pinto D."/>
            <person name="Vollmers J."/>
            <person name="Rivas-Marin E."/>
            <person name="Kohn T."/>
            <person name="Peeters S.H."/>
            <person name="Heuer A."/>
            <person name="Rast P."/>
            <person name="Oberbeckmann S."/>
            <person name="Bunk B."/>
            <person name="Jeske O."/>
            <person name="Meyerdierks A."/>
            <person name="Storesund J.E."/>
            <person name="Kallscheuer N."/>
            <person name="Luecker S."/>
            <person name="Lage O.M."/>
            <person name="Pohl T."/>
            <person name="Merkel B.J."/>
            <person name="Hornburger P."/>
            <person name="Mueller R.-W."/>
            <person name="Bruemmer F."/>
            <person name="Labrenz M."/>
            <person name="Spormann A.M."/>
            <person name="Op den Camp H."/>
            <person name="Overmann J."/>
            <person name="Amann R."/>
            <person name="Jetten M.S.M."/>
            <person name="Mascher T."/>
            <person name="Medema M.H."/>
            <person name="Devos D.P."/>
            <person name="Kaster A.-K."/>
            <person name="Ovreas L."/>
            <person name="Rohde M."/>
            <person name="Galperin M.Y."/>
            <person name="Jogler C."/>
        </authorList>
    </citation>
    <scope>NUCLEOTIDE SEQUENCE [LARGE SCALE GENOMIC DNA]</scope>
    <source>
        <strain evidence="2 3">V144</strain>
    </source>
</reference>
<evidence type="ECO:0000313" key="2">
    <source>
        <dbReference type="EMBL" id="QDT95509.1"/>
    </source>
</evidence>
<dbReference type="Proteomes" id="UP000318704">
    <property type="component" value="Chromosome"/>
</dbReference>
<dbReference type="InterPro" id="IPR000182">
    <property type="entry name" value="GNAT_dom"/>
</dbReference>
<dbReference type="InterPro" id="IPR051531">
    <property type="entry name" value="N-acetyltransferase"/>
</dbReference>
<feature type="domain" description="N-acetyltransferase" evidence="1">
    <location>
        <begin position="1"/>
        <end position="156"/>
    </location>
</feature>
<dbReference type="InterPro" id="IPR016181">
    <property type="entry name" value="Acyl_CoA_acyltransferase"/>
</dbReference>
<organism evidence="2 3">
    <name type="scientific">Gimesia aquarii</name>
    <dbReference type="NCBI Taxonomy" id="2527964"/>
    <lineage>
        <taxon>Bacteria</taxon>
        <taxon>Pseudomonadati</taxon>
        <taxon>Planctomycetota</taxon>
        <taxon>Planctomycetia</taxon>
        <taxon>Planctomycetales</taxon>
        <taxon>Planctomycetaceae</taxon>
        <taxon>Gimesia</taxon>
    </lineage>
</organism>
<sequence>MSDVTAACRILCDPEVMRFSSGVKTPDDVKRWIENRIDEYSQLGFGIWAVMLKKTNRIIGYCGLSEFPDIEGQKETEIGFRFEPCFWSQGYATEAAIAVRDYAINTLSLARIIALVDPGNTASIRVVEKIGMTYEKDVMLPDYDHPDRLYALHPQRGEQ</sequence>
<dbReference type="PROSITE" id="PS51186">
    <property type="entry name" value="GNAT"/>
    <property type="match status" value="1"/>
</dbReference>
<dbReference type="GO" id="GO:0016301">
    <property type="term" value="F:kinase activity"/>
    <property type="evidence" value="ECO:0007669"/>
    <property type="project" value="UniProtKB-KW"/>
</dbReference>
<keyword evidence="2" id="KW-0808">Transferase</keyword>
<name>A0A517VRD1_9PLAN</name>